<dbReference type="SMART" id="SM00729">
    <property type="entry name" value="Elp3"/>
    <property type="match status" value="1"/>
</dbReference>
<protein>
    <recommendedName>
        <fullName evidence="2">Radical S-adenosyl methionine domain-containing protein 1, mitochondrial</fullName>
    </recommendedName>
    <alternativeName>
        <fullName evidence="9">Putative heme chaperone</fullName>
    </alternativeName>
</protein>
<dbReference type="Pfam" id="PF04055">
    <property type="entry name" value="Radical_SAM"/>
    <property type="match status" value="1"/>
</dbReference>
<evidence type="ECO:0000256" key="10">
    <source>
        <dbReference type="ARBA" id="ARBA00045130"/>
    </source>
</evidence>
<keyword evidence="5" id="KW-0479">Metal-binding</keyword>
<dbReference type="GeneID" id="101236604"/>
<evidence type="ECO:0000256" key="1">
    <source>
        <dbReference type="ARBA" id="ARBA00006100"/>
    </source>
</evidence>
<evidence type="ECO:0000256" key="3">
    <source>
        <dbReference type="ARBA" id="ARBA00022617"/>
    </source>
</evidence>
<evidence type="ECO:0000256" key="8">
    <source>
        <dbReference type="ARBA" id="ARBA00023186"/>
    </source>
</evidence>
<evidence type="ECO:0000313" key="12">
    <source>
        <dbReference type="Proteomes" id="UP001652625"/>
    </source>
</evidence>
<dbReference type="CDD" id="cd01335">
    <property type="entry name" value="Radical_SAM"/>
    <property type="match status" value="1"/>
</dbReference>
<dbReference type="SFLD" id="SFLDF00562">
    <property type="entry name" value="HemN-like__clustered_with_heat"/>
    <property type="match status" value="1"/>
</dbReference>
<dbReference type="SFLD" id="SFLDF00288">
    <property type="entry name" value="HemN-like__clustered_with_nucl"/>
    <property type="match status" value="1"/>
</dbReference>
<evidence type="ECO:0000256" key="5">
    <source>
        <dbReference type="ARBA" id="ARBA00022723"/>
    </source>
</evidence>
<dbReference type="InterPro" id="IPR034505">
    <property type="entry name" value="Coproporphyrinogen-III_oxidase"/>
</dbReference>
<keyword evidence="12" id="KW-1185">Reference proteome</keyword>
<dbReference type="InterPro" id="IPR004559">
    <property type="entry name" value="HemW-like"/>
</dbReference>
<evidence type="ECO:0000313" key="13">
    <source>
        <dbReference type="RefSeq" id="XP_065659717.1"/>
    </source>
</evidence>
<reference evidence="13" key="1">
    <citation type="submission" date="2025-08" db="UniProtKB">
        <authorList>
            <consortium name="RefSeq"/>
        </authorList>
    </citation>
    <scope>IDENTIFICATION</scope>
</reference>
<dbReference type="InterPro" id="IPR006638">
    <property type="entry name" value="Elp3/MiaA/NifB-like_rSAM"/>
</dbReference>
<dbReference type="SFLD" id="SFLDG01065">
    <property type="entry name" value="anaerobic_coproporphyrinogen-I"/>
    <property type="match status" value="2"/>
</dbReference>
<evidence type="ECO:0000256" key="6">
    <source>
        <dbReference type="ARBA" id="ARBA00023004"/>
    </source>
</evidence>
<keyword evidence="4" id="KW-0949">S-adenosyl-L-methionine</keyword>
<dbReference type="InterPro" id="IPR058240">
    <property type="entry name" value="rSAM_sf"/>
</dbReference>
<dbReference type="InterPro" id="IPR007197">
    <property type="entry name" value="rSAM"/>
</dbReference>
<sequence>MILFVKITRWSWRPVQYFLKKRNAHETKTATLYIHWPYCKQLCPYCNFNKYVRDNIDNELMIKCLLIEFQSMCHMYDVKKIKSVYFGGGTPSLAPPKLINRLLEEVCKHTNVNCEISMEVNPTSTEKKKLSDFKSAGINRVSIGVQALNDRDLKVLGREHNVQEALNCFEHAYDVFSANVSIDIMFGRTNQTLDDWIFELTQIIALKSKHLSLYQLTMKQGTPMEKQYKKGQLKLPTCDTLADMYEIAVKGFECCHNLSYWQGEDYIGIGPGAHGRLHTPNGSSRHALVQIAVPEDWIKQVQKDKHGTRLCKTLTIIERREEAILLALRSSKGLDKKFFMDVVGWPVEELQKDQFLNNFLEGGFLHIDNSGLKCSHKGMLLVDSIALETSLAIDRITSNFRHLA</sequence>
<accession>A0ABM4CDF2</accession>
<dbReference type="Gene3D" id="3.20.20.70">
    <property type="entry name" value="Aldolase class I"/>
    <property type="match status" value="1"/>
</dbReference>
<comment type="similarity">
    <text evidence="1">Belongs to the anaerobic coproporphyrinogen-III oxidase family. HemW subfamily.</text>
</comment>
<keyword evidence="6" id="KW-0408">Iron</keyword>
<dbReference type="InterPro" id="IPR013785">
    <property type="entry name" value="Aldolase_TIM"/>
</dbReference>
<dbReference type="InterPro" id="IPR010723">
    <property type="entry name" value="HemN_C"/>
</dbReference>
<dbReference type="NCBIfam" id="TIGR00539">
    <property type="entry name" value="hemN_rel"/>
    <property type="match status" value="1"/>
</dbReference>
<keyword evidence="7" id="KW-0411">Iron-sulfur</keyword>
<evidence type="ECO:0000256" key="4">
    <source>
        <dbReference type="ARBA" id="ARBA00022691"/>
    </source>
</evidence>
<comment type="function">
    <text evidence="10">May be a heme chaperone, appears to bind heme. Homologous bacterial proteins do not have oxygen-independent coproporphyrinogen-III oxidase activity. Binds 1 [4Fe-4S] cluster. The cluster is coordinated with 3 cysteines and an exchangeable S-adenosyl-L-methionine.</text>
</comment>
<dbReference type="Proteomes" id="UP001652625">
    <property type="component" value="Chromosome 08"/>
</dbReference>
<proteinExistence type="inferred from homology"/>
<dbReference type="Pfam" id="PF06969">
    <property type="entry name" value="HemN_C"/>
    <property type="match status" value="1"/>
</dbReference>
<dbReference type="PANTHER" id="PTHR13932:SF5">
    <property type="entry name" value="RADICAL S-ADENOSYL METHIONINE DOMAIN-CONTAINING PROTEIN 1, MITOCHONDRIAL"/>
    <property type="match status" value="1"/>
</dbReference>
<dbReference type="PANTHER" id="PTHR13932">
    <property type="entry name" value="COPROPORPHYRINIGEN III OXIDASE"/>
    <property type="match status" value="1"/>
</dbReference>
<evidence type="ECO:0000256" key="2">
    <source>
        <dbReference type="ARBA" id="ARBA00014678"/>
    </source>
</evidence>
<keyword evidence="3" id="KW-0349">Heme</keyword>
<keyword evidence="8" id="KW-0143">Chaperone</keyword>
<dbReference type="SUPFAM" id="SSF102114">
    <property type="entry name" value="Radical SAM enzymes"/>
    <property type="match status" value="1"/>
</dbReference>
<evidence type="ECO:0000259" key="11">
    <source>
        <dbReference type="PROSITE" id="PS51918"/>
    </source>
</evidence>
<feature type="domain" description="Radical SAM core" evidence="11">
    <location>
        <begin position="24"/>
        <end position="253"/>
    </location>
</feature>
<dbReference type="RefSeq" id="XP_065659717.1">
    <property type="nucleotide sequence ID" value="XM_065803645.1"/>
</dbReference>
<dbReference type="SFLD" id="SFLDS00029">
    <property type="entry name" value="Radical_SAM"/>
    <property type="match status" value="2"/>
</dbReference>
<evidence type="ECO:0000256" key="7">
    <source>
        <dbReference type="ARBA" id="ARBA00023014"/>
    </source>
</evidence>
<organism evidence="12 13">
    <name type="scientific">Hydra vulgaris</name>
    <name type="common">Hydra</name>
    <name type="synonym">Hydra attenuata</name>
    <dbReference type="NCBI Taxonomy" id="6087"/>
    <lineage>
        <taxon>Eukaryota</taxon>
        <taxon>Metazoa</taxon>
        <taxon>Cnidaria</taxon>
        <taxon>Hydrozoa</taxon>
        <taxon>Hydroidolina</taxon>
        <taxon>Anthoathecata</taxon>
        <taxon>Aplanulata</taxon>
        <taxon>Hydridae</taxon>
        <taxon>Hydra</taxon>
    </lineage>
</organism>
<gene>
    <name evidence="13" type="primary">LOC101236604</name>
</gene>
<evidence type="ECO:0000256" key="9">
    <source>
        <dbReference type="ARBA" id="ARBA00033094"/>
    </source>
</evidence>
<name>A0ABM4CDF2_HYDVU</name>
<dbReference type="PROSITE" id="PS51918">
    <property type="entry name" value="RADICAL_SAM"/>
    <property type="match status" value="1"/>
</dbReference>